<proteinExistence type="predicted"/>
<evidence type="ECO:0000313" key="2">
    <source>
        <dbReference type="EMBL" id="TDQ64926.1"/>
    </source>
</evidence>
<feature type="transmembrane region" description="Helical" evidence="1">
    <location>
        <begin position="50"/>
        <end position="72"/>
    </location>
</feature>
<feature type="transmembrane region" description="Helical" evidence="1">
    <location>
        <begin position="79"/>
        <end position="101"/>
    </location>
</feature>
<keyword evidence="3" id="KW-1185">Reference proteome</keyword>
<keyword evidence="1" id="KW-0472">Membrane</keyword>
<gene>
    <name evidence="2" type="ORF">EV188_101175</name>
</gene>
<dbReference type="RefSeq" id="WP_166659664.1">
    <property type="nucleotide sequence ID" value="NZ_BAABHR010000071.1"/>
</dbReference>
<feature type="transmembrane region" description="Helical" evidence="1">
    <location>
        <begin position="121"/>
        <end position="145"/>
    </location>
</feature>
<accession>A0A4R6VQU0</accession>
<dbReference type="EMBL" id="SNYO01000001">
    <property type="protein sequence ID" value="TDQ64926.1"/>
    <property type="molecule type" value="Genomic_DNA"/>
</dbReference>
<organism evidence="2 3">
    <name type="scientific">Actinomycetospora succinea</name>
    <dbReference type="NCBI Taxonomy" id="663603"/>
    <lineage>
        <taxon>Bacteria</taxon>
        <taxon>Bacillati</taxon>
        <taxon>Actinomycetota</taxon>
        <taxon>Actinomycetes</taxon>
        <taxon>Pseudonocardiales</taxon>
        <taxon>Pseudonocardiaceae</taxon>
        <taxon>Actinomycetospora</taxon>
    </lineage>
</organism>
<name>A0A4R6VQU0_9PSEU</name>
<keyword evidence="1" id="KW-1133">Transmembrane helix</keyword>
<sequence>MNRVAAACLTLAALLAAAGFTALGSGFDYPAILQEPTGHILALYRSAPVAVSGWFGVLVVGAALLAPAAVALGRLYGSTAIAVVGVAAAVVQVIGLSRWVLVVPFLARDGSEDAQRTFETLHFWLGQMIGETLGYALTAVFTLLVARRFGRWLALSGVVAAVLVATGVLVPLGVELARLTNFAGYVVWCVWLIAVAVALVTARTAARAPHSSGRR</sequence>
<reference evidence="2 3" key="1">
    <citation type="submission" date="2019-03" db="EMBL/GenBank/DDBJ databases">
        <title>Genomic Encyclopedia of Type Strains, Phase IV (KMG-IV): sequencing the most valuable type-strain genomes for metagenomic binning, comparative biology and taxonomic classification.</title>
        <authorList>
            <person name="Goeker M."/>
        </authorList>
    </citation>
    <scope>NUCLEOTIDE SEQUENCE [LARGE SCALE GENOMIC DNA]</scope>
    <source>
        <strain evidence="2 3">DSM 45775</strain>
    </source>
</reference>
<evidence type="ECO:0000256" key="1">
    <source>
        <dbReference type="SAM" id="Phobius"/>
    </source>
</evidence>
<feature type="transmembrane region" description="Helical" evidence="1">
    <location>
        <begin position="185"/>
        <end position="206"/>
    </location>
</feature>
<feature type="transmembrane region" description="Helical" evidence="1">
    <location>
        <begin position="152"/>
        <end position="173"/>
    </location>
</feature>
<dbReference type="AlphaFoldDB" id="A0A4R6VQU0"/>
<comment type="caution">
    <text evidence="2">The sequence shown here is derived from an EMBL/GenBank/DDBJ whole genome shotgun (WGS) entry which is preliminary data.</text>
</comment>
<keyword evidence="1" id="KW-0812">Transmembrane</keyword>
<dbReference type="Proteomes" id="UP000295705">
    <property type="component" value="Unassembled WGS sequence"/>
</dbReference>
<evidence type="ECO:0000313" key="3">
    <source>
        <dbReference type="Proteomes" id="UP000295705"/>
    </source>
</evidence>
<protein>
    <submittedName>
        <fullName evidence="2">Uncharacterized protein DUF4386</fullName>
    </submittedName>
</protein>